<dbReference type="EMBL" id="JAKWFO010000002">
    <property type="protein sequence ID" value="KAI9638853.1"/>
    <property type="molecule type" value="Genomic_DNA"/>
</dbReference>
<keyword evidence="2" id="KW-1185">Reference proteome</keyword>
<dbReference type="Proteomes" id="UP001164286">
    <property type="component" value="Unassembled WGS sequence"/>
</dbReference>
<reference evidence="1" key="1">
    <citation type="journal article" date="2022" name="G3 (Bethesda)">
        <title>High quality genome of the basidiomycete yeast Dioszegia hungarica PDD-24b-2 isolated from cloud water.</title>
        <authorList>
            <person name="Jarrige D."/>
            <person name="Haridas S."/>
            <person name="Bleykasten-Grosshans C."/>
            <person name="Joly M."/>
            <person name="Nadalig T."/>
            <person name="Sancelme M."/>
            <person name="Vuilleumier S."/>
            <person name="Grigoriev I.V."/>
            <person name="Amato P."/>
            <person name="Bringel F."/>
        </authorList>
    </citation>
    <scope>NUCLEOTIDE SEQUENCE</scope>
    <source>
        <strain evidence="1">PDD-24b-2</strain>
    </source>
</reference>
<proteinExistence type="predicted"/>
<name>A0AA38HE46_9TREE</name>
<evidence type="ECO:0000313" key="1">
    <source>
        <dbReference type="EMBL" id="KAI9638853.1"/>
    </source>
</evidence>
<dbReference type="RefSeq" id="XP_052948630.1">
    <property type="nucleotide sequence ID" value="XM_053091740.1"/>
</dbReference>
<dbReference type="GeneID" id="77730945"/>
<comment type="caution">
    <text evidence="1">The sequence shown here is derived from an EMBL/GenBank/DDBJ whole genome shotgun (WGS) entry which is preliminary data.</text>
</comment>
<organism evidence="1 2">
    <name type="scientific">Dioszegia hungarica</name>
    <dbReference type="NCBI Taxonomy" id="4972"/>
    <lineage>
        <taxon>Eukaryota</taxon>
        <taxon>Fungi</taxon>
        <taxon>Dikarya</taxon>
        <taxon>Basidiomycota</taxon>
        <taxon>Agaricomycotina</taxon>
        <taxon>Tremellomycetes</taxon>
        <taxon>Tremellales</taxon>
        <taxon>Bulleribasidiaceae</taxon>
        <taxon>Dioszegia</taxon>
    </lineage>
</organism>
<evidence type="ECO:0000313" key="2">
    <source>
        <dbReference type="Proteomes" id="UP001164286"/>
    </source>
</evidence>
<protein>
    <submittedName>
        <fullName evidence="1">Uncharacterized protein</fullName>
    </submittedName>
</protein>
<gene>
    <name evidence="1" type="ORF">MKK02DRAFT_41879</name>
</gene>
<accession>A0AA38HE46</accession>
<sequence length="337" mass="36653">MSIPYNLWGHAPMHGQGYAIPAILPSVTPTVVNPAEAIRDYTEHVISGDRRAMCSEGDKRNLEEWGKNDEYRKAIMAVIKARLDLPWPYNYKALDALSCMPVSEMAAVLDKTTKLAEVAASVEGAQHLKQMAKGVVEKGKKEKDRVEEEEAKKRMAAVAEMWGGLWSNQPTAQSAAQVGMMQQGWGGWPYPWAGPPGVAMPQMASGGGMGMGMGPAWNSKAPEGWTPWVVTPVPMSGGGGWQLYQGFPRQAGPYSSNPHSTSPFAYFPFRLPPAFGPPSDPAPPPPPPPAPEIQYVYPPYAFSPYSGLNSEPPLPPGHPFPYSRWMSHTLSYPLGHA</sequence>
<dbReference type="AlphaFoldDB" id="A0AA38HE46"/>